<dbReference type="Proteomes" id="UP001210925">
    <property type="component" value="Unassembled WGS sequence"/>
</dbReference>
<accession>A0AAD5UIH7</accession>
<protein>
    <submittedName>
        <fullName evidence="1">Uncharacterized protein</fullName>
    </submittedName>
</protein>
<gene>
    <name evidence="1" type="ORF">HK103_005820</name>
</gene>
<sequence length="214" mass="23841">MSAVEEDFGERKIAKIQLKQRPSTIHFTSEGAKATIEGPISLSHERALRRVQDLEIANTSLLNVNTNLEATVRHQAQIIEKLQKKLAKYENGKESDSDCVSNVGSSTSSTYNRLCGMLEQLVQDGMQAISMDDNLKSTLGSIIQADYWSKQSQLLNEELLDDETVTQDNNQQIEYLDDPYISPFATGVAKVNQVEKPSFTMPSHQCPSEISSLM</sequence>
<reference evidence="1" key="1">
    <citation type="submission" date="2020-05" db="EMBL/GenBank/DDBJ databases">
        <title>Phylogenomic resolution of chytrid fungi.</title>
        <authorList>
            <person name="Stajich J.E."/>
            <person name="Amses K."/>
            <person name="Simmons R."/>
            <person name="Seto K."/>
            <person name="Myers J."/>
            <person name="Bonds A."/>
            <person name="Quandt C.A."/>
            <person name="Barry K."/>
            <person name="Liu P."/>
            <person name="Grigoriev I."/>
            <person name="Longcore J.E."/>
            <person name="James T.Y."/>
        </authorList>
    </citation>
    <scope>NUCLEOTIDE SEQUENCE</scope>
    <source>
        <strain evidence="1">PLAUS21</strain>
    </source>
</reference>
<dbReference type="EMBL" id="JADGKB010000057">
    <property type="protein sequence ID" value="KAJ3256013.1"/>
    <property type="molecule type" value="Genomic_DNA"/>
</dbReference>
<comment type="caution">
    <text evidence="1">The sequence shown here is derived from an EMBL/GenBank/DDBJ whole genome shotgun (WGS) entry which is preliminary data.</text>
</comment>
<evidence type="ECO:0000313" key="2">
    <source>
        <dbReference type="Proteomes" id="UP001210925"/>
    </source>
</evidence>
<name>A0AAD5UIH7_9FUNG</name>
<evidence type="ECO:0000313" key="1">
    <source>
        <dbReference type="EMBL" id="KAJ3256013.1"/>
    </source>
</evidence>
<proteinExistence type="predicted"/>
<dbReference type="AlphaFoldDB" id="A0AAD5UIH7"/>
<keyword evidence="2" id="KW-1185">Reference proteome</keyword>
<organism evidence="1 2">
    <name type="scientific">Boothiomyces macroporosus</name>
    <dbReference type="NCBI Taxonomy" id="261099"/>
    <lineage>
        <taxon>Eukaryota</taxon>
        <taxon>Fungi</taxon>
        <taxon>Fungi incertae sedis</taxon>
        <taxon>Chytridiomycota</taxon>
        <taxon>Chytridiomycota incertae sedis</taxon>
        <taxon>Chytridiomycetes</taxon>
        <taxon>Rhizophydiales</taxon>
        <taxon>Terramycetaceae</taxon>
        <taxon>Boothiomyces</taxon>
    </lineage>
</organism>